<sequence>MGPRLLVLLAALAAAGATEPRIPSIGSDVELMSPWEKKEASPEAAPAEKKVGVSNGTDCGCHNSTNSSNATGLLALEEMMESEGGLTTAGVVMSAAVFAGLAVGSWQGFKWLTSPKRTPAPLLADTELGEGDPVNPSDSSSLWMGGSGPARELMSSSSAGFTQF</sequence>
<organism evidence="4 5">
    <name type="scientific">Polarella glacialis</name>
    <name type="common">Dinoflagellate</name>
    <dbReference type="NCBI Taxonomy" id="89957"/>
    <lineage>
        <taxon>Eukaryota</taxon>
        <taxon>Sar</taxon>
        <taxon>Alveolata</taxon>
        <taxon>Dinophyceae</taxon>
        <taxon>Suessiales</taxon>
        <taxon>Suessiaceae</taxon>
        <taxon>Polarella</taxon>
    </lineage>
</organism>
<evidence type="ECO:0000256" key="1">
    <source>
        <dbReference type="SAM" id="MobiDB-lite"/>
    </source>
</evidence>
<dbReference type="AlphaFoldDB" id="A0A813IMC1"/>
<accession>A0A813IMC1</accession>
<feature type="compositionally biased region" description="Polar residues" evidence="1">
    <location>
        <begin position="154"/>
        <end position="164"/>
    </location>
</feature>
<keyword evidence="6" id="KW-1185">Reference proteome</keyword>
<protein>
    <submittedName>
        <fullName evidence="4">Uncharacterized protein</fullName>
    </submittedName>
</protein>
<gene>
    <name evidence="3" type="ORF">PGLA1383_LOCUS40459</name>
    <name evidence="4" type="ORF">PGLA2088_LOCUS9164</name>
</gene>
<dbReference type="Proteomes" id="UP000654075">
    <property type="component" value="Unassembled WGS sequence"/>
</dbReference>
<feature type="chain" id="PRO_5035596095" evidence="2">
    <location>
        <begin position="18"/>
        <end position="164"/>
    </location>
</feature>
<evidence type="ECO:0000313" key="4">
    <source>
        <dbReference type="EMBL" id="CAE8651663.1"/>
    </source>
</evidence>
<evidence type="ECO:0000313" key="6">
    <source>
        <dbReference type="Proteomes" id="UP000654075"/>
    </source>
</evidence>
<comment type="caution">
    <text evidence="4">The sequence shown here is derived from an EMBL/GenBank/DDBJ whole genome shotgun (WGS) entry which is preliminary data.</text>
</comment>
<keyword evidence="2" id="KW-0732">Signal</keyword>
<reference evidence="4" key="1">
    <citation type="submission" date="2021-02" db="EMBL/GenBank/DDBJ databases">
        <authorList>
            <person name="Dougan E. K."/>
            <person name="Rhodes N."/>
            <person name="Thang M."/>
            <person name="Chan C."/>
        </authorList>
    </citation>
    <scope>NUCLEOTIDE SEQUENCE</scope>
</reference>
<dbReference type="EMBL" id="CAJNNW010010046">
    <property type="protein sequence ID" value="CAE8651663.1"/>
    <property type="molecule type" value="Genomic_DNA"/>
</dbReference>
<name>A0A813IMC1_POLGL</name>
<proteinExistence type="predicted"/>
<evidence type="ECO:0000313" key="5">
    <source>
        <dbReference type="Proteomes" id="UP000626109"/>
    </source>
</evidence>
<dbReference type="OrthoDB" id="10326751at2759"/>
<evidence type="ECO:0000313" key="3">
    <source>
        <dbReference type="EMBL" id="CAE8623162.1"/>
    </source>
</evidence>
<dbReference type="EMBL" id="CAJNNV010028123">
    <property type="protein sequence ID" value="CAE8623162.1"/>
    <property type="molecule type" value="Genomic_DNA"/>
</dbReference>
<feature type="signal peptide" evidence="2">
    <location>
        <begin position="1"/>
        <end position="17"/>
    </location>
</feature>
<evidence type="ECO:0000256" key="2">
    <source>
        <dbReference type="SAM" id="SignalP"/>
    </source>
</evidence>
<dbReference type="Proteomes" id="UP000626109">
    <property type="component" value="Unassembled WGS sequence"/>
</dbReference>
<feature type="region of interest" description="Disordered" evidence="1">
    <location>
        <begin position="124"/>
        <end position="164"/>
    </location>
</feature>